<reference evidence="14" key="1">
    <citation type="journal article" date="2015" name="Proc. Natl. Acad. Sci. U.S.A.">
        <title>Networks of energetic and metabolic interactions define dynamics in microbial communities.</title>
        <authorList>
            <person name="Embree M."/>
            <person name="Liu J.K."/>
            <person name="Al-Bassam M.M."/>
            <person name="Zengler K."/>
        </authorList>
    </citation>
    <scope>NUCLEOTIDE SEQUENCE</scope>
</reference>
<keyword evidence="14" id="KW-0378">Hydrolase</keyword>
<dbReference type="Pfam" id="PF02874">
    <property type="entry name" value="ATP-synt_ab_N"/>
    <property type="match status" value="1"/>
</dbReference>
<proteinExistence type="inferred from homology"/>
<evidence type="ECO:0000259" key="11">
    <source>
        <dbReference type="Pfam" id="PF00006"/>
    </source>
</evidence>
<dbReference type="InterPro" id="IPR017710">
    <property type="entry name" value="Alt_ATP_synth_F1_asu"/>
</dbReference>
<evidence type="ECO:0000256" key="9">
    <source>
        <dbReference type="ARBA" id="ARBA00023196"/>
    </source>
</evidence>
<dbReference type="InterPro" id="IPR036121">
    <property type="entry name" value="ATPase_F1/V1/A1_a/bsu_N_sf"/>
</dbReference>
<dbReference type="SUPFAM" id="SSF52540">
    <property type="entry name" value="P-loop containing nucleoside triphosphate hydrolases"/>
    <property type="match status" value="1"/>
</dbReference>
<comment type="subcellular location">
    <subcellularLocation>
        <location evidence="1">Membrane</location>
    </subcellularLocation>
</comment>
<dbReference type="Gene3D" id="2.40.30.20">
    <property type="match status" value="1"/>
</dbReference>
<keyword evidence="8" id="KW-0472">Membrane</keyword>
<evidence type="ECO:0000256" key="6">
    <source>
        <dbReference type="ARBA" id="ARBA00022840"/>
    </source>
</evidence>
<dbReference type="GO" id="GO:0043531">
    <property type="term" value="F:ADP binding"/>
    <property type="evidence" value="ECO:0007669"/>
    <property type="project" value="TreeGrafter"/>
</dbReference>
<dbReference type="Gene3D" id="3.40.50.300">
    <property type="entry name" value="P-loop containing nucleotide triphosphate hydrolases"/>
    <property type="match status" value="1"/>
</dbReference>
<dbReference type="InterPro" id="IPR000194">
    <property type="entry name" value="ATPase_F1/V1/A1_a/bsu_nucl-bd"/>
</dbReference>
<keyword evidence="6" id="KW-0067">ATP-binding</keyword>
<dbReference type="InterPro" id="IPR038376">
    <property type="entry name" value="ATP_synth_asu_C_sf"/>
</dbReference>
<dbReference type="InterPro" id="IPR005294">
    <property type="entry name" value="ATP_synth_F1_asu"/>
</dbReference>
<evidence type="ECO:0000256" key="8">
    <source>
        <dbReference type="ARBA" id="ARBA00023136"/>
    </source>
</evidence>
<dbReference type="AlphaFoldDB" id="A0A0W8FMD7"/>
<feature type="domain" description="ATP synthase alpha subunit C-terminal" evidence="12">
    <location>
        <begin position="383"/>
        <end position="505"/>
    </location>
</feature>
<dbReference type="CDD" id="cd18113">
    <property type="entry name" value="ATP-synt_F1_alpha_C"/>
    <property type="match status" value="1"/>
</dbReference>
<keyword evidence="10" id="KW-0066">ATP synthesis</keyword>
<protein>
    <submittedName>
        <fullName evidence="14">Atp synthase alpha chain</fullName>
        <ecNumber evidence="14">3.6.3.14</ecNumber>
    </submittedName>
</protein>
<keyword evidence="9" id="KW-0139">CF(1)</keyword>
<dbReference type="NCBIfam" id="NF009884">
    <property type="entry name" value="PRK13343.1"/>
    <property type="match status" value="1"/>
</dbReference>
<feature type="domain" description="ATPase F1/V1/A1 complex alpha/beta subunit N-terminal" evidence="13">
    <location>
        <begin position="39"/>
        <end position="103"/>
    </location>
</feature>
<evidence type="ECO:0000313" key="14">
    <source>
        <dbReference type="EMBL" id="KUG22086.1"/>
    </source>
</evidence>
<evidence type="ECO:0000259" key="12">
    <source>
        <dbReference type="Pfam" id="PF00306"/>
    </source>
</evidence>
<dbReference type="EC" id="3.6.3.14" evidence="14"/>
<evidence type="ECO:0000256" key="5">
    <source>
        <dbReference type="ARBA" id="ARBA00022781"/>
    </source>
</evidence>
<dbReference type="EMBL" id="LNQE01000989">
    <property type="protein sequence ID" value="KUG22086.1"/>
    <property type="molecule type" value="Genomic_DNA"/>
</dbReference>
<evidence type="ECO:0000259" key="13">
    <source>
        <dbReference type="Pfam" id="PF02874"/>
    </source>
</evidence>
<evidence type="ECO:0000256" key="1">
    <source>
        <dbReference type="ARBA" id="ARBA00004370"/>
    </source>
</evidence>
<keyword evidence="4" id="KW-0547">Nucleotide-binding</keyword>
<keyword evidence="7" id="KW-0406">Ion transport</keyword>
<dbReference type="Pfam" id="PF00306">
    <property type="entry name" value="ATP-synt_ab_C"/>
    <property type="match status" value="1"/>
</dbReference>
<dbReference type="InterPro" id="IPR004100">
    <property type="entry name" value="ATPase_F1/V1/A1_a/bsu_N"/>
</dbReference>
<dbReference type="NCBIfam" id="TIGR00962">
    <property type="entry name" value="atpA"/>
    <property type="match status" value="1"/>
</dbReference>
<dbReference type="FunFam" id="3.40.50.300:FF:000002">
    <property type="entry name" value="ATP synthase subunit alpha"/>
    <property type="match status" value="1"/>
</dbReference>
<dbReference type="InterPro" id="IPR027417">
    <property type="entry name" value="P-loop_NTPase"/>
</dbReference>
<dbReference type="GO" id="GO:0005524">
    <property type="term" value="F:ATP binding"/>
    <property type="evidence" value="ECO:0007669"/>
    <property type="project" value="UniProtKB-KW"/>
</dbReference>
<feature type="domain" description="ATPase F1/V1/A1 complex alpha/beta subunit nucleotide-binding" evidence="11">
    <location>
        <begin position="161"/>
        <end position="376"/>
    </location>
</feature>
<dbReference type="CDD" id="cd18116">
    <property type="entry name" value="ATP-synt_F1_alpha_N"/>
    <property type="match status" value="1"/>
</dbReference>
<dbReference type="InterPro" id="IPR033732">
    <property type="entry name" value="ATP_synth_F1_a_nt-bd_dom"/>
</dbReference>
<organism evidence="14">
    <name type="scientific">hydrocarbon metagenome</name>
    <dbReference type="NCBI Taxonomy" id="938273"/>
    <lineage>
        <taxon>unclassified sequences</taxon>
        <taxon>metagenomes</taxon>
        <taxon>ecological metagenomes</taxon>
    </lineage>
</organism>
<evidence type="ECO:0000256" key="2">
    <source>
        <dbReference type="ARBA" id="ARBA00008936"/>
    </source>
</evidence>
<dbReference type="GO" id="GO:0045259">
    <property type="term" value="C:proton-transporting ATP synthase complex"/>
    <property type="evidence" value="ECO:0007669"/>
    <property type="project" value="UniProtKB-KW"/>
</dbReference>
<dbReference type="PANTHER" id="PTHR48082">
    <property type="entry name" value="ATP SYNTHASE SUBUNIT ALPHA, MITOCHONDRIAL"/>
    <property type="match status" value="1"/>
</dbReference>
<dbReference type="HAMAP" id="MF_01346">
    <property type="entry name" value="ATP_synth_alpha_bact"/>
    <property type="match status" value="1"/>
</dbReference>
<dbReference type="CDD" id="cd01132">
    <property type="entry name" value="F1-ATPase_alpha_CD"/>
    <property type="match status" value="1"/>
</dbReference>
<dbReference type="GO" id="GO:0016787">
    <property type="term" value="F:hydrolase activity"/>
    <property type="evidence" value="ECO:0007669"/>
    <property type="project" value="UniProtKB-KW"/>
</dbReference>
<gene>
    <name evidence="14" type="ORF">ASZ90_008160</name>
</gene>
<evidence type="ECO:0000256" key="3">
    <source>
        <dbReference type="ARBA" id="ARBA00022448"/>
    </source>
</evidence>
<comment type="caution">
    <text evidence="14">The sequence shown here is derived from an EMBL/GenBank/DDBJ whole genome shotgun (WGS) entry which is preliminary data.</text>
</comment>
<dbReference type="PROSITE" id="PS00152">
    <property type="entry name" value="ATPASE_ALPHA_BETA"/>
    <property type="match status" value="1"/>
</dbReference>
<dbReference type="SUPFAM" id="SSF47917">
    <property type="entry name" value="C-terminal domain of alpha and beta subunits of F1 ATP synthase"/>
    <property type="match status" value="1"/>
</dbReference>
<dbReference type="PANTHER" id="PTHR48082:SF2">
    <property type="entry name" value="ATP SYNTHASE SUBUNIT ALPHA, MITOCHONDRIAL"/>
    <property type="match status" value="1"/>
</dbReference>
<evidence type="ECO:0000256" key="7">
    <source>
        <dbReference type="ARBA" id="ARBA00023065"/>
    </source>
</evidence>
<dbReference type="Gene3D" id="1.20.150.20">
    <property type="entry name" value="ATP synthase alpha/beta chain, C-terminal domain"/>
    <property type="match status" value="1"/>
</dbReference>
<dbReference type="InterPro" id="IPR020003">
    <property type="entry name" value="ATPase_a/bsu_AS"/>
</dbReference>
<dbReference type="Pfam" id="PF00006">
    <property type="entry name" value="ATP-synt_ab"/>
    <property type="match status" value="1"/>
</dbReference>
<evidence type="ECO:0000256" key="10">
    <source>
        <dbReference type="ARBA" id="ARBA00023310"/>
    </source>
</evidence>
<dbReference type="InterPro" id="IPR000793">
    <property type="entry name" value="ATP_synth_asu_C"/>
</dbReference>
<dbReference type="SUPFAM" id="SSF50615">
    <property type="entry name" value="N-terminal domain of alpha and beta subunits of F1 ATP synthase"/>
    <property type="match status" value="1"/>
</dbReference>
<accession>A0A0W8FMD7</accession>
<comment type="similarity">
    <text evidence="2">Belongs to the ATPase alpha/beta chains family.</text>
</comment>
<dbReference type="NCBIfam" id="TIGR03324">
    <property type="entry name" value="alt_F1F0_F1_al"/>
    <property type="match status" value="1"/>
</dbReference>
<keyword evidence="3" id="KW-0813">Transport</keyword>
<dbReference type="GO" id="GO:0046933">
    <property type="term" value="F:proton-transporting ATP synthase activity, rotational mechanism"/>
    <property type="evidence" value="ECO:0007669"/>
    <property type="project" value="InterPro"/>
</dbReference>
<evidence type="ECO:0000256" key="4">
    <source>
        <dbReference type="ARBA" id="ARBA00022741"/>
    </source>
</evidence>
<sequence>MNQESSPLESKELKTFLDDTFDTMEKVLDEQNPELREYEVGTVQFVGRDIARVSGLPNVRAEELVRFSGNFMGLVFNIDIKEIGVILLDPSENLQVGTEVLRTKRVLDVPVGDNLLGRVVDPLGRPLDGLGEINTVMRLPVERPAPAVMDRSPVTVPLQTGLKVIDALIPIGRGQRELILGDRQTGKTAIAVDTIINQKETGIISIYCAIGKKSADVAKVIAELRDHDVMKSCIVLVATGEDTPGLQFIAPYAATSMGEYFTEQGKDVLIVYDDLTSHARAYREVSLLLRRPPGREAFPGDIFYIHSRLLERSTHLRPELGGGSLTSLPIVETEAQDMSSYIPTNLISITDGQIYLSPVLFNKGILPAVDVGKSVSRVGGKTQLPAYRSVAGDLRLSYSQFEELESFSRFGTRLDESTRRTLERGWRVREILKQGQYMPLRASEQITSLLSVTGGALDKVPTEKIREVEARLLEAVTQQMPEMCGRIEAGKKLEMSDRDHIMDKIKPAVAPFEEIEETNANN</sequence>
<keyword evidence="5" id="KW-0375">Hydrogen ion transport</keyword>
<name>A0A0W8FMD7_9ZZZZ</name>
<dbReference type="InterPro" id="IPR023366">
    <property type="entry name" value="ATP_synth_asu-like_sf"/>
</dbReference>